<proteinExistence type="predicted"/>
<dbReference type="RefSeq" id="WP_071958813.1">
    <property type="nucleotide sequence ID" value="NZ_CP018024.1"/>
</dbReference>
<dbReference type="EMBL" id="CP018024">
    <property type="protein sequence ID" value="APD89284.1"/>
    <property type="molecule type" value="Genomic_DNA"/>
</dbReference>
<dbReference type="Proteomes" id="UP000182101">
    <property type="component" value="Chromosome"/>
</dbReference>
<feature type="chain" id="PRO_5042080325" description="Lipoprotein" evidence="1">
    <location>
        <begin position="24"/>
        <end position="254"/>
    </location>
</feature>
<evidence type="ECO:0000313" key="2">
    <source>
        <dbReference type="EMBL" id="APD89284.1"/>
    </source>
</evidence>
<reference evidence="2 3" key="1">
    <citation type="submission" date="2016-11" db="EMBL/GenBank/DDBJ databases">
        <title>Networking in microbes: conjugative elements and plasmids in the genus Alteromonas.</title>
        <authorList>
            <person name="Lopez-Perez M."/>
            <person name="Ramon-Marco N."/>
            <person name="Rodriguez-Valera F."/>
        </authorList>
    </citation>
    <scope>NUCLEOTIDE SEQUENCE [LARGE SCALE GENOMIC DNA]</scope>
    <source>
        <strain evidence="2 3">CP48</strain>
    </source>
</reference>
<gene>
    <name evidence="2" type="ORF">BM524_05360</name>
</gene>
<keyword evidence="1" id="KW-0732">Signal</keyword>
<evidence type="ECO:0008006" key="4">
    <source>
        <dbReference type="Google" id="ProtNLM"/>
    </source>
</evidence>
<feature type="signal peptide" evidence="1">
    <location>
        <begin position="1"/>
        <end position="23"/>
    </location>
</feature>
<organism evidence="2 3">
    <name type="scientific">Alteromonas mediterranea</name>
    <dbReference type="NCBI Taxonomy" id="314275"/>
    <lineage>
        <taxon>Bacteria</taxon>
        <taxon>Pseudomonadati</taxon>
        <taxon>Pseudomonadota</taxon>
        <taxon>Gammaproteobacteria</taxon>
        <taxon>Alteromonadales</taxon>
        <taxon>Alteromonadaceae</taxon>
        <taxon>Alteromonas/Salinimonas group</taxon>
        <taxon>Alteromonas</taxon>
    </lineage>
</organism>
<protein>
    <recommendedName>
        <fullName evidence="4">Lipoprotein</fullName>
    </recommendedName>
</protein>
<name>A0AAC9NRA2_9ALTE</name>
<evidence type="ECO:0000256" key="1">
    <source>
        <dbReference type="SAM" id="SignalP"/>
    </source>
</evidence>
<dbReference type="AlphaFoldDB" id="A0AAC9NRA2"/>
<sequence>MANLSCVKPPFGAIAIVSVLLLAACGGTGSNDSVVQTDSVIGVWFGQATTVDGGQENVVIAVSPEGKAAMFSEASRDTLIAHGSTSENTFTSDDAMLYPGANMTRHGSMQATAIGDSLDGSATVSGSILGFSATKVSSTDDVSLTDIAGNYTSSWANDSHTRSFAIDIDGIISGSDTNGCLYSGAVEPINGASALFNVTVKANVCFEDFEYEGLLAFGVFPFEYQNAINERKGIVIATEAFSRAYAFRQFSPQN</sequence>
<evidence type="ECO:0000313" key="3">
    <source>
        <dbReference type="Proteomes" id="UP000182101"/>
    </source>
</evidence>
<accession>A0AAC9NRA2</accession>